<evidence type="ECO:0000256" key="1">
    <source>
        <dbReference type="SAM" id="Phobius"/>
    </source>
</evidence>
<gene>
    <name evidence="2" type="ORF">GCM10010136_26630</name>
</gene>
<dbReference type="RefSeq" id="WP_189491034.1">
    <property type="nucleotide sequence ID" value="NZ_BMZO01000009.1"/>
</dbReference>
<comment type="caution">
    <text evidence="2">The sequence shown here is derived from an EMBL/GenBank/DDBJ whole genome shotgun (WGS) entry which is preliminary data.</text>
</comment>
<accession>A0A8J3DIX8</accession>
<protein>
    <submittedName>
        <fullName evidence="2">Uncharacterized protein</fullName>
    </submittedName>
</protein>
<reference evidence="2" key="1">
    <citation type="journal article" date="2014" name="Int. J. Syst. Evol. Microbiol.">
        <title>Complete genome sequence of Corynebacterium casei LMG S-19264T (=DSM 44701T), isolated from a smear-ripened cheese.</title>
        <authorList>
            <consortium name="US DOE Joint Genome Institute (JGI-PGF)"/>
            <person name="Walter F."/>
            <person name="Albersmeier A."/>
            <person name="Kalinowski J."/>
            <person name="Ruckert C."/>
        </authorList>
    </citation>
    <scope>NUCLEOTIDE SEQUENCE</scope>
    <source>
        <strain evidence="2">KCTC 42097</strain>
    </source>
</reference>
<evidence type="ECO:0000313" key="2">
    <source>
        <dbReference type="EMBL" id="GHC76176.1"/>
    </source>
</evidence>
<reference evidence="2" key="2">
    <citation type="submission" date="2020-09" db="EMBL/GenBank/DDBJ databases">
        <authorList>
            <person name="Sun Q."/>
            <person name="Kim S."/>
        </authorList>
    </citation>
    <scope>NUCLEOTIDE SEQUENCE</scope>
    <source>
        <strain evidence="2">KCTC 42097</strain>
    </source>
</reference>
<keyword evidence="1" id="KW-1133">Transmembrane helix</keyword>
<name>A0A8J3DIX8_9HYPH</name>
<dbReference type="EMBL" id="BMZO01000009">
    <property type="protein sequence ID" value="GHC76176.1"/>
    <property type="molecule type" value="Genomic_DNA"/>
</dbReference>
<evidence type="ECO:0000313" key="3">
    <source>
        <dbReference type="Proteomes" id="UP000641137"/>
    </source>
</evidence>
<sequence length="100" mass="11070">MLKNMKGNRDTHPAYRVGNLRDSVLRMTLLFGSIAVAMGMLIVPVLYKGDHFYGQGPGIDRMTTSSIEGQPRTYTIRRSVTQHDPGAVCLIYGPQRVGDC</sequence>
<keyword evidence="1" id="KW-0472">Membrane</keyword>
<keyword evidence="1" id="KW-0812">Transmembrane</keyword>
<dbReference type="Proteomes" id="UP000641137">
    <property type="component" value="Unassembled WGS sequence"/>
</dbReference>
<organism evidence="2 3">
    <name type="scientific">Limoniibacter endophyticus</name>
    <dbReference type="NCBI Taxonomy" id="1565040"/>
    <lineage>
        <taxon>Bacteria</taxon>
        <taxon>Pseudomonadati</taxon>
        <taxon>Pseudomonadota</taxon>
        <taxon>Alphaproteobacteria</taxon>
        <taxon>Hyphomicrobiales</taxon>
        <taxon>Bartonellaceae</taxon>
        <taxon>Limoniibacter</taxon>
    </lineage>
</organism>
<feature type="transmembrane region" description="Helical" evidence="1">
    <location>
        <begin position="24"/>
        <end position="47"/>
    </location>
</feature>
<keyword evidence="3" id="KW-1185">Reference proteome</keyword>
<dbReference type="AlphaFoldDB" id="A0A8J3DIX8"/>
<proteinExistence type="predicted"/>